<comment type="caution">
    <text evidence="1">The sequence shown here is derived from an EMBL/GenBank/DDBJ whole genome shotgun (WGS) entry which is preliminary data.</text>
</comment>
<protein>
    <submittedName>
        <fullName evidence="1">Uncharacterized protein</fullName>
    </submittedName>
</protein>
<gene>
    <name evidence="1" type="ORF">Air01nite_27790</name>
</gene>
<dbReference type="Proteomes" id="UP000624325">
    <property type="component" value="Unassembled WGS sequence"/>
</dbReference>
<evidence type="ECO:0000313" key="2">
    <source>
        <dbReference type="Proteomes" id="UP000624325"/>
    </source>
</evidence>
<dbReference type="EMBL" id="BONC01000016">
    <property type="protein sequence ID" value="GIF56684.1"/>
    <property type="molecule type" value="Genomic_DNA"/>
</dbReference>
<proteinExistence type="predicted"/>
<reference evidence="1 2" key="1">
    <citation type="submission" date="2021-01" db="EMBL/GenBank/DDBJ databases">
        <title>Whole genome shotgun sequence of Asanoa iriomotensis NBRC 100142.</title>
        <authorList>
            <person name="Komaki H."/>
            <person name="Tamura T."/>
        </authorList>
    </citation>
    <scope>NUCLEOTIDE SEQUENCE [LARGE SCALE GENOMIC DNA]</scope>
    <source>
        <strain evidence="1 2">NBRC 100142</strain>
    </source>
</reference>
<evidence type="ECO:0000313" key="1">
    <source>
        <dbReference type="EMBL" id="GIF56684.1"/>
    </source>
</evidence>
<accession>A0ABQ4C1Q0</accession>
<organism evidence="1 2">
    <name type="scientific">Asanoa iriomotensis</name>
    <dbReference type="NCBI Taxonomy" id="234613"/>
    <lineage>
        <taxon>Bacteria</taxon>
        <taxon>Bacillati</taxon>
        <taxon>Actinomycetota</taxon>
        <taxon>Actinomycetes</taxon>
        <taxon>Micromonosporales</taxon>
        <taxon>Micromonosporaceae</taxon>
        <taxon>Asanoa</taxon>
    </lineage>
</organism>
<keyword evidence="2" id="KW-1185">Reference proteome</keyword>
<sequence>MVAGRICRVDLQRALEVVSQPLTYEGVSDPQLCAQVQALADRDLGIGCVPVLDGQDSVRPVDVLLRLAVATKPEYQTDLYEVHRHWSLMRYLGLFDADSNGRLCLSSAGRRIVGNQRKVTSEELGIGFAVYRAEQWVASRWPRTTSVAVIDIDVALTSGYVRAGAVASSVVQRSGRRPDYLLIAESPDSQDRYRYAVIECKGTKSWTNGLKQMASACEQLRGVSVGDGQPPGLAVGTVLADHRIRCRALELAPRSHGRDVEPVADWVEQPRVFEDVAEVYIEPDTFERAVHVDIDENVPVSAEEMVTVGIQASWASLADFAGNDSAFRRWAPPVFRANLERDVRARPQRVRRQTRGGLDVVGVRNLITLPGGDLEIVFGLAAEVDDALTGRDPAAVIDAQGRVAERGAYENDLPRREVSEEVTAVSDNGAVLMLAPR</sequence>
<name>A0ABQ4C1Q0_9ACTN</name>